<evidence type="ECO:0000259" key="7">
    <source>
        <dbReference type="Pfam" id="PF04138"/>
    </source>
</evidence>
<feature type="domain" description="GtrA/DPMS transmembrane" evidence="7">
    <location>
        <begin position="13"/>
        <end position="128"/>
    </location>
</feature>
<dbReference type="Proteomes" id="UP000628854">
    <property type="component" value="Unassembled WGS sequence"/>
</dbReference>
<feature type="transmembrane region" description="Helical" evidence="6">
    <location>
        <begin position="105"/>
        <end position="128"/>
    </location>
</feature>
<keyword evidence="4 6" id="KW-1133">Transmembrane helix</keyword>
<evidence type="ECO:0000313" key="8">
    <source>
        <dbReference type="EMBL" id="GGB70399.1"/>
    </source>
</evidence>
<evidence type="ECO:0000256" key="1">
    <source>
        <dbReference type="ARBA" id="ARBA00004141"/>
    </source>
</evidence>
<evidence type="ECO:0000256" key="5">
    <source>
        <dbReference type="ARBA" id="ARBA00023136"/>
    </source>
</evidence>
<feature type="transmembrane region" description="Helical" evidence="6">
    <location>
        <begin position="77"/>
        <end position="99"/>
    </location>
</feature>
<organism evidence="8 9">
    <name type="scientific">Henriciella pelagia</name>
    <dbReference type="NCBI Taxonomy" id="1977912"/>
    <lineage>
        <taxon>Bacteria</taxon>
        <taxon>Pseudomonadati</taxon>
        <taxon>Pseudomonadota</taxon>
        <taxon>Alphaproteobacteria</taxon>
        <taxon>Hyphomonadales</taxon>
        <taxon>Hyphomonadaceae</taxon>
        <taxon>Henriciella</taxon>
    </lineage>
</organism>
<dbReference type="InterPro" id="IPR007267">
    <property type="entry name" value="GtrA_DPMS_TM"/>
</dbReference>
<keyword evidence="9" id="KW-1185">Reference proteome</keyword>
<comment type="subcellular location">
    <subcellularLocation>
        <location evidence="1">Membrane</location>
        <topology evidence="1">Multi-pass membrane protein</topology>
    </subcellularLocation>
</comment>
<dbReference type="InterPro" id="IPR051401">
    <property type="entry name" value="GtrA_CellWall_Glycosyl"/>
</dbReference>
<reference evidence="9" key="1">
    <citation type="journal article" date="2019" name="Int. J. Syst. Evol. Microbiol.">
        <title>The Global Catalogue of Microorganisms (GCM) 10K type strain sequencing project: providing services to taxonomists for standard genome sequencing and annotation.</title>
        <authorList>
            <consortium name="The Broad Institute Genomics Platform"/>
            <consortium name="The Broad Institute Genome Sequencing Center for Infectious Disease"/>
            <person name="Wu L."/>
            <person name="Ma J."/>
        </authorList>
    </citation>
    <scope>NUCLEOTIDE SEQUENCE [LARGE SCALE GENOMIC DNA]</scope>
    <source>
        <strain evidence="9">CGMCC 1.15928</strain>
    </source>
</reference>
<gene>
    <name evidence="8" type="ORF">GCM10011503_18840</name>
</gene>
<feature type="transmembrane region" description="Helical" evidence="6">
    <location>
        <begin position="40"/>
        <end position="57"/>
    </location>
</feature>
<evidence type="ECO:0000256" key="3">
    <source>
        <dbReference type="ARBA" id="ARBA00022692"/>
    </source>
</evidence>
<comment type="caution">
    <text evidence="8">The sequence shown here is derived from an EMBL/GenBank/DDBJ whole genome shotgun (WGS) entry which is preliminary data.</text>
</comment>
<protein>
    <recommendedName>
        <fullName evidence="7">GtrA/DPMS transmembrane domain-containing protein</fullName>
    </recommendedName>
</protein>
<sequence>MMAARTGLSRLVRFGLIGGLGFIVDAGLLALLIQSGSDPFLARLVSILAAMVVTWRLNRSLTFGASADGQVREAGRYFTIAIGVAILNYAIYSAILLMLPACPPVLATAIATAICTIASFFGYGRFAFRTA</sequence>
<proteinExistence type="inferred from homology"/>
<keyword evidence="5 6" id="KW-0472">Membrane</keyword>
<dbReference type="PANTHER" id="PTHR38459">
    <property type="entry name" value="PROPHAGE BACTOPRENOL-LINKED GLUCOSE TRANSLOCASE HOMOLOG"/>
    <property type="match status" value="1"/>
</dbReference>
<comment type="similarity">
    <text evidence="2">Belongs to the GtrA family.</text>
</comment>
<keyword evidence="3 6" id="KW-0812">Transmembrane</keyword>
<evidence type="ECO:0000313" key="9">
    <source>
        <dbReference type="Proteomes" id="UP000628854"/>
    </source>
</evidence>
<accession>A0ABQ1JJ83</accession>
<feature type="transmembrane region" description="Helical" evidence="6">
    <location>
        <begin position="12"/>
        <end position="34"/>
    </location>
</feature>
<name>A0ABQ1JJ83_9PROT</name>
<evidence type="ECO:0000256" key="4">
    <source>
        <dbReference type="ARBA" id="ARBA00022989"/>
    </source>
</evidence>
<dbReference type="EMBL" id="BMKF01000002">
    <property type="protein sequence ID" value="GGB70399.1"/>
    <property type="molecule type" value="Genomic_DNA"/>
</dbReference>
<evidence type="ECO:0000256" key="6">
    <source>
        <dbReference type="SAM" id="Phobius"/>
    </source>
</evidence>
<dbReference type="PANTHER" id="PTHR38459:SF1">
    <property type="entry name" value="PROPHAGE BACTOPRENOL-LINKED GLUCOSE TRANSLOCASE HOMOLOG"/>
    <property type="match status" value="1"/>
</dbReference>
<evidence type="ECO:0000256" key="2">
    <source>
        <dbReference type="ARBA" id="ARBA00009399"/>
    </source>
</evidence>
<dbReference type="Pfam" id="PF04138">
    <property type="entry name" value="GtrA_DPMS_TM"/>
    <property type="match status" value="1"/>
</dbReference>